<feature type="transmembrane region" description="Helical" evidence="11">
    <location>
        <begin position="624"/>
        <end position="643"/>
    </location>
</feature>
<dbReference type="GO" id="GO:0015093">
    <property type="term" value="F:ferrous iron transmembrane transporter activity"/>
    <property type="evidence" value="ECO:0007669"/>
    <property type="project" value="TreeGrafter"/>
</dbReference>
<evidence type="ECO:0000256" key="6">
    <source>
        <dbReference type="ARBA" id="ARBA00022989"/>
    </source>
</evidence>
<dbReference type="PANTHER" id="PTHR31632">
    <property type="entry name" value="IRON TRANSPORTER FTH1"/>
    <property type="match status" value="1"/>
</dbReference>
<feature type="transmembrane region" description="Helical" evidence="11">
    <location>
        <begin position="390"/>
        <end position="418"/>
    </location>
</feature>
<evidence type="ECO:0000256" key="9">
    <source>
        <dbReference type="PROSITE-ProRule" id="PRU00433"/>
    </source>
</evidence>
<dbReference type="Proteomes" id="UP000243679">
    <property type="component" value="Chromosome"/>
</dbReference>
<dbReference type="InterPro" id="IPR036909">
    <property type="entry name" value="Cyt_c-like_dom_sf"/>
</dbReference>
<evidence type="ECO:0000256" key="1">
    <source>
        <dbReference type="ARBA" id="ARBA00004141"/>
    </source>
</evidence>
<evidence type="ECO:0000256" key="3">
    <source>
        <dbReference type="ARBA" id="ARBA00022617"/>
    </source>
</evidence>
<dbReference type="PROSITE" id="PS51007">
    <property type="entry name" value="CYTC"/>
    <property type="match status" value="1"/>
</dbReference>
<dbReference type="PANTHER" id="PTHR31632:SF2">
    <property type="entry name" value="PLASMA MEMBRANE IRON PERMEASE"/>
    <property type="match status" value="1"/>
</dbReference>
<name>A0A1Q2SNC9_9GAMM</name>
<gene>
    <name evidence="13" type="ORF">TAO_1251</name>
</gene>
<keyword evidence="7 9" id="KW-0408">Iron</keyword>
<dbReference type="GO" id="GO:0020037">
    <property type="term" value="F:heme binding"/>
    <property type="evidence" value="ECO:0007669"/>
    <property type="project" value="InterPro"/>
</dbReference>
<keyword evidence="8 11" id="KW-0472">Membrane</keyword>
<dbReference type="AlphaFoldDB" id="A0A1Q2SNC9"/>
<evidence type="ECO:0000313" key="13">
    <source>
        <dbReference type="EMBL" id="BAW80621.1"/>
    </source>
</evidence>
<reference evidence="13 14" key="1">
    <citation type="journal article" date="2017" name="ISME J.">
        <title>An acid-tolerant ammonia-oxidizing ?-proteobacterium from soil.</title>
        <authorList>
            <person name="Hayatsu M."/>
            <person name="Tago K."/>
            <person name="Uchiyama I."/>
            <person name="Toyoda A."/>
            <person name="Wang Y."/>
            <person name="Shimomura Y."/>
            <person name="Okubo T."/>
            <person name="Kurisu F."/>
            <person name="Hirono Y."/>
            <person name="Nonaka K."/>
            <person name="Akiyama H."/>
            <person name="Itoh T."/>
            <person name="Takami H."/>
        </authorList>
    </citation>
    <scope>NUCLEOTIDE SEQUENCE [LARGE SCALE GENOMIC DNA]</scope>
    <source>
        <strain evidence="13 14">TAO100</strain>
    </source>
</reference>
<dbReference type="EMBL" id="AP014836">
    <property type="protein sequence ID" value="BAW80621.1"/>
    <property type="molecule type" value="Genomic_DNA"/>
</dbReference>
<dbReference type="KEGG" id="ntt:TAO_1251"/>
<sequence>MQRKDCSLKQGFYSFMLLLTGLLSYSGVSCAENVDRAAQNALHMLDYISVDYPEFIRNGQVLNPQEYQEQLEFAQAVVDIIENLPTQPQKNTLIKQSQGLLVAIQSKVQGEKVAVAAHHLHTNLVNIYHLKIAPQSPPDLTIAKTLYQTHCGSCHGTEGYGNGLAAQNLDPKPSNFHDENRQTQRSIYSLFNTLTLGVPGTGMPSFQQSLNDEQRWALAFFVSAFPTTTEELASGKALWQQGTGKKFFTNLQALTSQAPKEIKTQYGEDAYQVFTYLRSDPAQLVNGRSPLQLSRQRLEQSLEAYQQGHHSQAQQLAVEAYLEGFELIESSLDTVDSPLRLRIEQEMMAYRQLIRQKIPIAMLKSQQVQLQSLLDQAQNRLENTQLSATAIAFSALTIIVREGLEAVLVVGTLISVLVRTGRRDGLVYVHLGWIAALGLGVLTWFIATYFIAISGASREITEGVAALVAVIILLYVGFWLHGKTYADSWQRFITKQVQGALNKRTLRALAVLSFLAVYREVFETILFYEALLAQAGTSEQMAVFKGFGAGAGILAILSGAIFYSSIRLPLKLFFGVTSATMALLAVIMTGKGIGALQEAGWIPLNPIAFPAIPTLGIYPSWQGLTLQALILILITAGFLYQHYISRQSSVKNP</sequence>
<evidence type="ECO:0000256" key="8">
    <source>
        <dbReference type="ARBA" id="ARBA00023136"/>
    </source>
</evidence>
<dbReference type="RefSeq" id="WP_172419076.1">
    <property type="nucleotide sequence ID" value="NZ_AP014836.1"/>
</dbReference>
<keyword evidence="3 9" id="KW-0349">Heme</keyword>
<dbReference type="PROSITE" id="PS51257">
    <property type="entry name" value="PROKAR_LIPOPROTEIN"/>
    <property type="match status" value="1"/>
</dbReference>
<feature type="transmembrane region" description="Helical" evidence="11">
    <location>
        <begin position="464"/>
        <end position="482"/>
    </location>
</feature>
<proteinExistence type="inferred from homology"/>
<comment type="similarity">
    <text evidence="2">Belongs to the oxidase-dependent Fe transporter (OFeT) (TC 9.A.10.1) family.</text>
</comment>
<organism evidence="13 14">
    <name type="scientific">Candidatus Nitrosoglobus terrae</name>
    <dbReference type="NCBI Taxonomy" id="1630141"/>
    <lineage>
        <taxon>Bacteria</taxon>
        <taxon>Pseudomonadati</taxon>
        <taxon>Pseudomonadota</taxon>
        <taxon>Gammaproteobacteria</taxon>
        <taxon>Chromatiales</taxon>
        <taxon>Chromatiaceae</taxon>
        <taxon>Candidatus Nitrosoglobus</taxon>
    </lineage>
</organism>
<feature type="domain" description="Cytochrome c" evidence="12">
    <location>
        <begin position="138"/>
        <end position="226"/>
    </location>
</feature>
<dbReference type="GO" id="GO:0009055">
    <property type="term" value="F:electron transfer activity"/>
    <property type="evidence" value="ECO:0007669"/>
    <property type="project" value="InterPro"/>
</dbReference>
<dbReference type="Gene3D" id="1.10.760.10">
    <property type="entry name" value="Cytochrome c-like domain"/>
    <property type="match status" value="1"/>
</dbReference>
<evidence type="ECO:0000256" key="10">
    <source>
        <dbReference type="SAM" id="Coils"/>
    </source>
</evidence>
<protein>
    <submittedName>
        <fullName evidence="13">Iron permease FTR1</fullName>
    </submittedName>
</protein>
<dbReference type="InterPro" id="IPR004923">
    <property type="entry name" value="FTR1/Fip1/EfeU"/>
</dbReference>
<dbReference type="InterPro" id="IPR009056">
    <property type="entry name" value="Cyt_c-like_dom"/>
</dbReference>
<comment type="subcellular location">
    <subcellularLocation>
        <location evidence="1">Membrane</location>
        <topology evidence="1">Multi-pass membrane protein</topology>
    </subcellularLocation>
</comment>
<dbReference type="Pfam" id="PF03239">
    <property type="entry name" value="FTR1"/>
    <property type="match status" value="1"/>
</dbReference>
<feature type="transmembrane region" description="Helical" evidence="11">
    <location>
        <begin position="425"/>
        <end position="452"/>
    </location>
</feature>
<evidence type="ECO:0000256" key="7">
    <source>
        <dbReference type="ARBA" id="ARBA00023004"/>
    </source>
</evidence>
<dbReference type="GO" id="GO:0046872">
    <property type="term" value="F:metal ion binding"/>
    <property type="evidence" value="ECO:0007669"/>
    <property type="project" value="UniProtKB-KW"/>
</dbReference>
<keyword evidence="10" id="KW-0175">Coiled coil</keyword>
<evidence type="ECO:0000256" key="11">
    <source>
        <dbReference type="SAM" id="Phobius"/>
    </source>
</evidence>
<feature type="transmembrane region" description="Helical" evidence="11">
    <location>
        <begin position="572"/>
        <end position="589"/>
    </location>
</feature>
<evidence type="ECO:0000313" key="14">
    <source>
        <dbReference type="Proteomes" id="UP000243679"/>
    </source>
</evidence>
<evidence type="ECO:0000256" key="2">
    <source>
        <dbReference type="ARBA" id="ARBA00008333"/>
    </source>
</evidence>
<evidence type="ECO:0000256" key="5">
    <source>
        <dbReference type="ARBA" id="ARBA00022723"/>
    </source>
</evidence>
<dbReference type="SUPFAM" id="SSF46626">
    <property type="entry name" value="Cytochrome c"/>
    <property type="match status" value="1"/>
</dbReference>
<evidence type="ECO:0000256" key="4">
    <source>
        <dbReference type="ARBA" id="ARBA00022692"/>
    </source>
</evidence>
<dbReference type="Pfam" id="PF00034">
    <property type="entry name" value="Cytochrom_C"/>
    <property type="match status" value="1"/>
</dbReference>
<feature type="coiled-coil region" evidence="10">
    <location>
        <begin position="360"/>
        <end position="387"/>
    </location>
</feature>
<accession>A0A1Q2SNC9</accession>
<feature type="transmembrane region" description="Helical" evidence="11">
    <location>
        <begin position="547"/>
        <end position="566"/>
    </location>
</feature>
<dbReference type="GO" id="GO:0033573">
    <property type="term" value="C:high-affinity iron permease complex"/>
    <property type="evidence" value="ECO:0007669"/>
    <property type="project" value="InterPro"/>
</dbReference>
<evidence type="ECO:0000259" key="12">
    <source>
        <dbReference type="PROSITE" id="PS51007"/>
    </source>
</evidence>
<keyword evidence="6 11" id="KW-1133">Transmembrane helix</keyword>
<keyword evidence="14" id="KW-1185">Reference proteome</keyword>
<keyword evidence="5 9" id="KW-0479">Metal-binding</keyword>
<keyword evidence="4 11" id="KW-0812">Transmembrane</keyword>